<feature type="region of interest" description="Disordered" evidence="1">
    <location>
        <begin position="1"/>
        <end position="20"/>
    </location>
</feature>
<reference evidence="2 3" key="1">
    <citation type="journal article" date="2014" name="Genome Biol.">
        <title>Transcriptome and methylome profiling reveals relics of genome dominance in the mesopolyploid Brassica oleracea.</title>
        <authorList>
            <person name="Parkin I.A."/>
            <person name="Koh C."/>
            <person name="Tang H."/>
            <person name="Robinson S.J."/>
            <person name="Kagale S."/>
            <person name="Clarke W.E."/>
            <person name="Town C.D."/>
            <person name="Nixon J."/>
            <person name="Krishnakumar V."/>
            <person name="Bidwell S.L."/>
            <person name="Denoeud F."/>
            <person name="Belcram H."/>
            <person name="Links M.G."/>
            <person name="Just J."/>
            <person name="Clarke C."/>
            <person name="Bender T."/>
            <person name="Huebert T."/>
            <person name="Mason A.S."/>
            <person name="Pires J.C."/>
            <person name="Barker G."/>
            <person name="Moore J."/>
            <person name="Walley P.G."/>
            <person name="Manoli S."/>
            <person name="Batley J."/>
            <person name="Edwards D."/>
            <person name="Nelson M.N."/>
            <person name="Wang X."/>
            <person name="Paterson A.H."/>
            <person name="King G."/>
            <person name="Bancroft I."/>
            <person name="Chalhoub B."/>
            <person name="Sharpe A.G."/>
        </authorList>
    </citation>
    <scope>NUCLEOTIDE SEQUENCE</scope>
    <source>
        <strain evidence="2 3">cv. TO1000</strain>
    </source>
</reference>
<protein>
    <submittedName>
        <fullName evidence="2">Uncharacterized protein</fullName>
    </submittedName>
</protein>
<accession>A0A0D3B861</accession>
<dbReference type="AlphaFoldDB" id="A0A0D3B861"/>
<dbReference type="Gramene" id="Bo3g045330.1">
    <property type="protein sequence ID" value="Bo3g045330.1"/>
    <property type="gene ID" value="Bo3g045330"/>
</dbReference>
<dbReference type="Proteomes" id="UP000032141">
    <property type="component" value="Chromosome C3"/>
</dbReference>
<evidence type="ECO:0000313" key="3">
    <source>
        <dbReference type="Proteomes" id="UP000032141"/>
    </source>
</evidence>
<evidence type="ECO:0000313" key="2">
    <source>
        <dbReference type="EnsemblPlants" id="Bo3g045330.1"/>
    </source>
</evidence>
<organism evidence="2 3">
    <name type="scientific">Brassica oleracea var. oleracea</name>
    <dbReference type="NCBI Taxonomy" id="109376"/>
    <lineage>
        <taxon>Eukaryota</taxon>
        <taxon>Viridiplantae</taxon>
        <taxon>Streptophyta</taxon>
        <taxon>Embryophyta</taxon>
        <taxon>Tracheophyta</taxon>
        <taxon>Spermatophyta</taxon>
        <taxon>Magnoliopsida</taxon>
        <taxon>eudicotyledons</taxon>
        <taxon>Gunneridae</taxon>
        <taxon>Pentapetalae</taxon>
        <taxon>rosids</taxon>
        <taxon>malvids</taxon>
        <taxon>Brassicales</taxon>
        <taxon>Brassicaceae</taxon>
        <taxon>Brassiceae</taxon>
        <taxon>Brassica</taxon>
    </lineage>
</organism>
<dbReference type="EnsemblPlants" id="Bo3g045330.1">
    <property type="protein sequence ID" value="Bo3g045330.1"/>
    <property type="gene ID" value="Bo3g045330"/>
</dbReference>
<reference evidence="2" key="2">
    <citation type="submission" date="2015-03" db="UniProtKB">
        <authorList>
            <consortium name="EnsemblPlants"/>
        </authorList>
    </citation>
    <scope>IDENTIFICATION</scope>
</reference>
<evidence type="ECO:0000256" key="1">
    <source>
        <dbReference type="SAM" id="MobiDB-lite"/>
    </source>
</evidence>
<dbReference type="HOGENOM" id="CLU_2402712_0_0_1"/>
<keyword evidence="3" id="KW-1185">Reference proteome</keyword>
<sequence length="93" mass="11152">MTREENAEGRETVRNKEDVEERETVRNVEGAVVFREERLRKEVMREYEEDMKSGKRDKMDEAEDTLGRFEYEIESTKRSDLHNLLNLLKLKTS</sequence>
<name>A0A0D3B861_BRAOL</name>
<proteinExistence type="predicted"/>